<dbReference type="InterPro" id="IPR013216">
    <property type="entry name" value="Methyltransf_11"/>
</dbReference>
<keyword evidence="2" id="KW-0489">Methyltransferase</keyword>
<evidence type="ECO:0000259" key="1">
    <source>
        <dbReference type="Pfam" id="PF08241"/>
    </source>
</evidence>
<dbReference type="PANTHER" id="PTHR42912:SF94">
    <property type="entry name" value="METHYLTRANSFERASE TYPE 11 DOMAIN-CONTAINING PROTEIN"/>
    <property type="match status" value="1"/>
</dbReference>
<feature type="domain" description="Methyltransferase type 11" evidence="1">
    <location>
        <begin position="49"/>
        <end position="141"/>
    </location>
</feature>
<dbReference type="Gene3D" id="3.40.50.150">
    <property type="entry name" value="Vaccinia Virus protein VP39"/>
    <property type="match status" value="1"/>
</dbReference>
<dbReference type="GO" id="GO:0032259">
    <property type="term" value="P:methylation"/>
    <property type="evidence" value="ECO:0007669"/>
    <property type="project" value="UniProtKB-KW"/>
</dbReference>
<dbReference type="SUPFAM" id="SSF53335">
    <property type="entry name" value="S-adenosyl-L-methionine-dependent methyltransferases"/>
    <property type="match status" value="1"/>
</dbReference>
<proteinExistence type="predicted"/>
<dbReference type="OrthoDB" id="7348755at2"/>
<dbReference type="GO" id="GO:0008757">
    <property type="term" value="F:S-adenosylmethionine-dependent methyltransferase activity"/>
    <property type="evidence" value="ECO:0007669"/>
    <property type="project" value="InterPro"/>
</dbReference>
<dbReference type="EMBL" id="FNRQ01000003">
    <property type="protein sequence ID" value="SEA85356.1"/>
    <property type="molecule type" value="Genomic_DNA"/>
</dbReference>
<dbReference type="STRING" id="83784.SAMN05192564_103427"/>
<dbReference type="Pfam" id="PF08241">
    <property type="entry name" value="Methyltransf_11"/>
    <property type="match status" value="1"/>
</dbReference>
<keyword evidence="2" id="KW-0808">Transferase</keyword>
<dbReference type="InterPro" id="IPR029063">
    <property type="entry name" value="SAM-dependent_MTases_sf"/>
</dbReference>
<dbReference type="PANTHER" id="PTHR42912">
    <property type="entry name" value="METHYLTRANSFERASE"/>
    <property type="match status" value="1"/>
</dbReference>
<sequence>MTDRFDPATLDAYSQGAARYSQDWLDQPSPADMYALLATHLLPGGLTADIGCGNGRDVAWMAANGYQVTGFDASPGLLAEARRLNPDLTFRAASLPSLPEIDETFDSVVCETVIMHLPATSVTLAIDNLLRILKPNGVLYLSWRVTEGEDQRHQDGRLYSAFEPALVTDALNDCAILLFEDVTSESSGKRICRVIASKREGEI</sequence>
<dbReference type="Proteomes" id="UP000198638">
    <property type="component" value="Unassembled WGS sequence"/>
</dbReference>
<dbReference type="RefSeq" id="WP_090533674.1">
    <property type="nucleotide sequence ID" value="NZ_FNRQ01000003.1"/>
</dbReference>
<dbReference type="AlphaFoldDB" id="A0A1H4EK89"/>
<dbReference type="CDD" id="cd02440">
    <property type="entry name" value="AdoMet_MTases"/>
    <property type="match status" value="1"/>
</dbReference>
<dbReference type="InterPro" id="IPR050508">
    <property type="entry name" value="Methyltransf_Superfamily"/>
</dbReference>
<evidence type="ECO:0000313" key="2">
    <source>
        <dbReference type="EMBL" id="SEA85356.1"/>
    </source>
</evidence>
<keyword evidence="3" id="KW-1185">Reference proteome</keyword>
<reference evidence="3" key="1">
    <citation type="submission" date="2016-10" db="EMBL/GenBank/DDBJ databases">
        <authorList>
            <person name="Varghese N."/>
            <person name="Submissions S."/>
        </authorList>
    </citation>
    <scope>NUCLEOTIDE SEQUENCE [LARGE SCALE GENOMIC DNA]</scope>
    <source>
        <strain evidence="3">LMG 24000</strain>
    </source>
</reference>
<evidence type="ECO:0000313" key="3">
    <source>
        <dbReference type="Proteomes" id="UP000198638"/>
    </source>
</evidence>
<protein>
    <submittedName>
        <fullName evidence="2">Methyltransferase domain-containing protein</fullName>
    </submittedName>
</protein>
<accession>A0A1H4EK89</accession>
<organism evidence="2 3">
    <name type="scientific">Paraburkholderia sartisoli</name>
    <dbReference type="NCBI Taxonomy" id="83784"/>
    <lineage>
        <taxon>Bacteria</taxon>
        <taxon>Pseudomonadati</taxon>
        <taxon>Pseudomonadota</taxon>
        <taxon>Betaproteobacteria</taxon>
        <taxon>Burkholderiales</taxon>
        <taxon>Burkholderiaceae</taxon>
        <taxon>Paraburkholderia</taxon>
    </lineage>
</organism>
<gene>
    <name evidence="2" type="ORF">SAMN05192564_103427</name>
</gene>
<name>A0A1H4EK89_9BURK</name>